<dbReference type="RefSeq" id="WP_344036513.1">
    <property type="nucleotide sequence ID" value="NZ_BAAAKE010000005.1"/>
</dbReference>
<comment type="caution">
    <text evidence="1">The sequence shown here is derived from an EMBL/GenBank/DDBJ whole genome shotgun (WGS) entry which is preliminary data.</text>
</comment>
<evidence type="ECO:0000313" key="1">
    <source>
        <dbReference type="EMBL" id="MFC5053650.1"/>
    </source>
</evidence>
<dbReference type="Proteomes" id="UP001595833">
    <property type="component" value="Unassembled WGS sequence"/>
</dbReference>
<evidence type="ECO:0000313" key="2">
    <source>
        <dbReference type="Proteomes" id="UP001595833"/>
    </source>
</evidence>
<accession>A0ABV9XWP8</accession>
<name>A0ABV9XWP8_9PSEU</name>
<proteinExistence type="predicted"/>
<keyword evidence="2" id="KW-1185">Reference proteome</keyword>
<organism evidence="1 2">
    <name type="scientific">Saccharothrix xinjiangensis</name>
    <dbReference type="NCBI Taxonomy" id="204798"/>
    <lineage>
        <taxon>Bacteria</taxon>
        <taxon>Bacillati</taxon>
        <taxon>Actinomycetota</taxon>
        <taxon>Actinomycetes</taxon>
        <taxon>Pseudonocardiales</taxon>
        <taxon>Pseudonocardiaceae</taxon>
        <taxon>Saccharothrix</taxon>
    </lineage>
</organism>
<sequence>MSHDPGLRTPDRPDTATVDVPALIRHGGHHVTVDWRDRTEARRDADGNEISPATPAGYHVQVYPERAAQADGEDAPVSIMLTPVAEGYSPDWAQVWQQVSPLDADAPPQALPDWDPFLRASEAIRQAITTASEHALREQGLLTDVDPAAPAGQVEWTPELRTAYQLAACAARVAVYALVDRAEAGRVTLTDLVDVAHEHRTPEPPEH</sequence>
<protein>
    <submittedName>
        <fullName evidence="1">Uncharacterized protein</fullName>
    </submittedName>
</protein>
<dbReference type="EMBL" id="JBHSJB010000007">
    <property type="protein sequence ID" value="MFC5053650.1"/>
    <property type="molecule type" value="Genomic_DNA"/>
</dbReference>
<reference evidence="2" key="1">
    <citation type="journal article" date="2019" name="Int. J. Syst. Evol. Microbiol.">
        <title>The Global Catalogue of Microorganisms (GCM) 10K type strain sequencing project: providing services to taxonomists for standard genome sequencing and annotation.</title>
        <authorList>
            <consortium name="The Broad Institute Genomics Platform"/>
            <consortium name="The Broad Institute Genome Sequencing Center for Infectious Disease"/>
            <person name="Wu L."/>
            <person name="Ma J."/>
        </authorList>
    </citation>
    <scope>NUCLEOTIDE SEQUENCE [LARGE SCALE GENOMIC DNA]</scope>
    <source>
        <strain evidence="2">KCTC 12848</strain>
    </source>
</reference>
<gene>
    <name evidence="1" type="ORF">ACFPFM_07745</name>
</gene>